<keyword evidence="4" id="KW-1185">Reference proteome</keyword>
<gene>
    <name evidence="3" type="ORF">DVH29_01965</name>
</gene>
<dbReference type="Proteomes" id="UP000253759">
    <property type="component" value="Unassembled WGS sequence"/>
</dbReference>
<comment type="caution">
    <text evidence="3">The sequence shown here is derived from an EMBL/GenBank/DDBJ whole genome shotgun (WGS) entry which is preliminary data.</text>
</comment>
<sequence>MLSKPIASGVMLAVLIGAVSTAALQSQDGPDAAGVTQVETADAETEVEERTATAPNRVVDSAGFPVVPEASAEAEVPKGPIVTVDGRPLGGVTVPEIARTAPQPEPVAVPEPEAPAEAVEVAVSEPPRPMPRPEGLVAPTSAPDVVDYDAIAAVAGAAPETEFMSPEQRRSLVTTSETYTSNQPNADGLVQIVGPSGQVIWVYADQLQANDSRVTVQRPQPDNPFGFVYD</sequence>
<evidence type="ECO:0000256" key="1">
    <source>
        <dbReference type="SAM" id="MobiDB-lite"/>
    </source>
</evidence>
<feature type="signal peptide" evidence="2">
    <location>
        <begin position="1"/>
        <end position="22"/>
    </location>
</feature>
<accession>A0A369W827</accession>
<dbReference type="AlphaFoldDB" id="A0A369W827"/>
<dbReference type="RefSeq" id="WP_147275981.1">
    <property type="nucleotide sequence ID" value="NZ_QQNH01000002.1"/>
</dbReference>
<evidence type="ECO:0000313" key="4">
    <source>
        <dbReference type="Proteomes" id="UP000253759"/>
    </source>
</evidence>
<protein>
    <submittedName>
        <fullName evidence="3">Uncharacterized protein</fullName>
    </submittedName>
</protein>
<organism evidence="3 4">
    <name type="scientific">Pelagibacterium lacus</name>
    <dbReference type="NCBI Taxonomy" id="2282655"/>
    <lineage>
        <taxon>Bacteria</taxon>
        <taxon>Pseudomonadati</taxon>
        <taxon>Pseudomonadota</taxon>
        <taxon>Alphaproteobacteria</taxon>
        <taxon>Hyphomicrobiales</taxon>
        <taxon>Devosiaceae</taxon>
        <taxon>Pelagibacterium</taxon>
    </lineage>
</organism>
<feature type="chain" id="PRO_5017025871" evidence="2">
    <location>
        <begin position="23"/>
        <end position="230"/>
    </location>
</feature>
<dbReference type="EMBL" id="QQNH01000002">
    <property type="protein sequence ID" value="RDE10187.1"/>
    <property type="molecule type" value="Genomic_DNA"/>
</dbReference>
<evidence type="ECO:0000313" key="3">
    <source>
        <dbReference type="EMBL" id="RDE10187.1"/>
    </source>
</evidence>
<evidence type="ECO:0000256" key="2">
    <source>
        <dbReference type="SAM" id="SignalP"/>
    </source>
</evidence>
<keyword evidence="2" id="KW-0732">Signal</keyword>
<reference evidence="4" key="1">
    <citation type="submission" date="2018-07" db="EMBL/GenBank/DDBJ databases">
        <authorList>
            <person name="Liu B.-T."/>
            <person name="Du Z."/>
        </authorList>
    </citation>
    <scope>NUCLEOTIDE SEQUENCE [LARGE SCALE GENOMIC DNA]</scope>
    <source>
        <strain evidence="4">XYN52</strain>
    </source>
</reference>
<proteinExistence type="predicted"/>
<name>A0A369W827_9HYPH</name>
<dbReference type="OrthoDB" id="7961204at2"/>
<feature type="region of interest" description="Disordered" evidence="1">
    <location>
        <begin position="26"/>
        <end position="59"/>
    </location>
</feature>